<evidence type="ECO:0000256" key="1">
    <source>
        <dbReference type="ARBA" id="ARBA00005964"/>
    </source>
</evidence>
<feature type="non-terminal residue" evidence="8">
    <location>
        <position position="512"/>
    </location>
</feature>
<keyword evidence="4" id="KW-1015">Disulfide bond</keyword>
<dbReference type="EC" id="3.1.1.-" evidence="6"/>
<evidence type="ECO:0000313" key="8">
    <source>
        <dbReference type="EMBL" id="JAB56315.1"/>
    </source>
</evidence>
<dbReference type="AlphaFoldDB" id="U5ERU6"/>
<dbReference type="Pfam" id="PF00135">
    <property type="entry name" value="COesterase"/>
    <property type="match status" value="1"/>
</dbReference>
<organism evidence="8">
    <name type="scientific">Corethrella appendiculata</name>
    <dbReference type="NCBI Taxonomy" id="1370023"/>
    <lineage>
        <taxon>Eukaryota</taxon>
        <taxon>Metazoa</taxon>
        <taxon>Ecdysozoa</taxon>
        <taxon>Arthropoda</taxon>
        <taxon>Hexapoda</taxon>
        <taxon>Insecta</taxon>
        <taxon>Pterygota</taxon>
        <taxon>Neoptera</taxon>
        <taxon>Endopterygota</taxon>
        <taxon>Diptera</taxon>
        <taxon>Nematocera</taxon>
        <taxon>Culicoidea</taxon>
        <taxon>Chaoboridae</taxon>
        <taxon>Corethrella</taxon>
    </lineage>
</organism>
<reference evidence="8" key="1">
    <citation type="journal article" date="2014" name="Insect Biochem. Mol. Biol.">
        <title>An insight into the sialome of the frog biting fly, Corethrella appendiculata.</title>
        <authorList>
            <person name="Ribeiro J.M.C."/>
            <person name="Chagas A.C."/>
            <person name="Pham V.M."/>
            <person name="Lounibos L.P."/>
            <person name="Calvo E."/>
        </authorList>
    </citation>
    <scope>NUCLEOTIDE SEQUENCE</scope>
    <source>
        <tissue evidence="8">Salivary glands</tissue>
    </source>
</reference>
<evidence type="ECO:0000256" key="2">
    <source>
        <dbReference type="ARBA" id="ARBA00022487"/>
    </source>
</evidence>
<comment type="similarity">
    <text evidence="1 6">Belongs to the type-B carboxylesterase/lipase family.</text>
</comment>
<evidence type="ECO:0000259" key="7">
    <source>
        <dbReference type="Pfam" id="PF00135"/>
    </source>
</evidence>
<evidence type="ECO:0000256" key="3">
    <source>
        <dbReference type="ARBA" id="ARBA00022801"/>
    </source>
</evidence>
<dbReference type="GO" id="GO:0052689">
    <property type="term" value="F:carboxylic ester hydrolase activity"/>
    <property type="evidence" value="ECO:0007669"/>
    <property type="project" value="UniProtKB-KW"/>
</dbReference>
<keyword evidence="5" id="KW-0325">Glycoprotein</keyword>
<dbReference type="SUPFAM" id="SSF53474">
    <property type="entry name" value="alpha/beta-Hydrolases"/>
    <property type="match status" value="1"/>
</dbReference>
<dbReference type="InterPro" id="IPR019819">
    <property type="entry name" value="Carboxylesterase_B_CS"/>
</dbReference>
<keyword evidence="3 6" id="KW-0378">Hydrolase</keyword>
<dbReference type="PANTHER" id="PTHR11559">
    <property type="entry name" value="CARBOXYLESTERASE"/>
    <property type="match status" value="1"/>
</dbReference>
<name>U5ERU6_9DIPT</name>
<sequence length="512" mass="59250">GNEDCLTLNVFTPKTIRNDSKSKLSPVLVWIHGGSFVIGSSHSDIFGPDFLIENDIVVVTVNYRLNVFGFISLPRFNITGNYGLKDQVVALKWIQRNIVNFGGDSKRVTLMGWSAGGAAVTHHMYSRMSKNLFHQVIAMSGTLLEPWGYNYNADACSEGYLKYLSIDTLSQLKGVNRSRITPTFNDYPDVQFTYYQMTHLCFIPSRERLRRRRERNFLVTEPLSTVKNSQLVNNVPLIIGHTSLEFDPIYPNIRYDMLGYNYPNKNHSLNQLITQYIKLTIRKHFTEDIAYKNKSFSKFEDKFHTKLSGIADILYGVKMFLHQYSNQSNSSIYFYRFAFDGIFGYAKNKKFENSTLAHGALHGDELGYIFKPFNYDRLNNDDDRRKYSREFLTLKRMVRLWSNFIKYGNPTPDSNKNSKFRWLPYNYNDTSSEKTVAVKANGSSGLAKQYLNVDNDLKMIKENDEENIHYQLWDKIFKCLYEFDCNFLDELNDLTVNENISSSSSSSSDEVT</sequence>
<proteinExistence type="evidence at transcript level"/>
<dbReference type="EMBL" id="GANO01003556">
    <property type="protein sequence ID" value="JAB56315.1"/>
    <property type="molecule type" value="mRNA"/>
</dbReference>
<dbReference type="InterPro" id="IPR050309">
    <property type="entry name" value="Type-B_Carboxylest/Lipase"/>
</dbReference>
<dbReference type="Gene3D" id="3.40.50.1820">
    <property type="entry name" value="alpha/beta hydrolase"/>
    <property type="match status" value="1"/>
</dbReference>
<feature type="non-terminal residue" evidence="8">
    <location>
        <position position="1"/>
    </location>
</feature>
<evidence type="ECO:0000256" key="4">
    <source>
        <dbReference type="ARBA" id="ARBA00023157"/>
    </source>
</evidence>
<dbReference type="InterPro" id="IPR002018">
    <property type="entry name" value="CarbesteraseB"/>
</dbReference>
<dbReference type="InterPro" id="IPR019826">
    <property type="entry name" value="Carboxylesterase_B_AS"/>
</dbReference>
<evidence type="ECO:0000256" key="5">
    <source>
        <dbReference type="ARBA" id="ARBA00023180"/>
    </source>
</evidence>
<dbReference type="PROSITE" id="PS00122">
    <property type="entry name" value="CARBOXYLESTERASE_B_1"/>
    <property type="match status" value="1"/>
</dbReference>
<protein>
    <recommendedName>
        <fullName evidence="6">Carboxylic ester hydrolase</fullName>
        <ecNumber evidence="6">3.1.1.-</ecNumber>
    </recommendedName>
</protein>
<evidence type="ECO:0000256" key="6">
    <source>
        <dbReference type="RuleBase" id="RU361235"/>
    </source>
</evidence>
<feature type="domain" description="Carboxylesterase type B" evidence="7">
    <location>
        <begin position="2"/>
        <end position="437"/>
    </location>
</feature>
<dbReference type="PROSITE" id="PS00941">
    <property type="entry name" value="CARBOXYLESTERASE_B_2"/>
    <property type="match status" value="1"/>
</dbReference>
<keyword evidence="2" id="KW-0719">Serine esterase</keyword>
<accession>U5ERU6</accession>
<dbReference type="InterPro" id="IPR029058">
    <property type="entry name" value="AB_hydrolase_fold"/>
</dbReference>